<proteinExistence type="predicted"/>
<reference evidence="1 2" key="1">
    <citation type="journal article" date="2019" name="Nat. Microbiol.">
        <title>Mediterranean grassland soil C-N compound turnover is dependent on rainfall and depth, and is mediated by genomically divergent microorganisms.</title>
        <authorList>
            <person name="Diamond S."/>
            <person name="Andeer P.F."/>
            <person name="Li Z."/>
            <person name="Crits-Christoph A."/>
            <person name="Burstein D."/>
            <person name="Anantharaman K."/>
            <person name="Lane K.R."/>
            <person name="Thomas B.C."/>
            <person name="Pan C."/>
            <person name="Northen T.R."/>
            <person name="Banfield J.F."/>
        </authorList>
    </citation>
    <scope>NUCLEOTIDE SEQUENCE [LARGE SCALE GENOMIC DNA]</scope>
    <source>
        <strain evidence="1">NP_4</strain>
    </source>
</reference>
<protein>
    <submittedName>
        <fullName evidence="1">Uncharacterized protein</fullName>
    </submittedName>
</protein>
<dbReference type="Proteomes" id="UP000319353">
    <property type="component" value="Unassembled WGS sequence"/>
</dbReference>
<dbReference type="EMBL" id="VBAL01000004">
    <property type="protein sequence ID" value="TMJ06902.1"/>
    <property type="molecule type" value="Genomic_DNA"/>
</dbReference>
<dbReference type="AlphaFoldDB" id="A0A537LG28"/>
<organism evidence="1 2">
    <name type="scientific">Candidatus Segetimicrobium genomatis</name>
    <dbReference type="NCBI Taxonomy" id="2569760"/>
    <lineage>
        <taxon>Bacteria</taxon>
        <taxon>Bacillati</taxon>
        <taxon>Candidatus Sysuimicrobiota</taxon>
        <taxon>Candidatus Sysuimicrobiia</taxon>
        <taxon>Candidatus Sysuimicrobiales</taxon>
        <taxon>Candidatus Segetimicrobiaceae</taxon>
        <taxon>Candidatus Segetimicrobium</taxon>
    </lineage>
</organism>
<accession>A0A537LG28</accession>
<gene>
    <name evidence="1" type="ORF">E6H01_00090</name>
</gene>
<sequence length="173" mass="18291">MRKVSKLVRGTSKGARPGVVFSVASILILVLVLFFPEGILGARPPHGTLTSLCENANLKSDPASVVPGSSGEVRFACDFTPSVVPAFTVDGLPPGHFVKAQATVNGFVAPYASLWIYDARDNTARPCGDRDGHAQIPSGKTLKILTGDWNYCAEFLNVGQAGLPTFSVSWTVS</sequence>
<name>A0A537LG28_9BACT</name>
<evidence type="ECO:0000313" key="2">
    <source>
        <dbReference type="Proteomes" id="UP000319353"/>
    </source>
</evidence>
<evidence type="ECO:0000313" key="1">
    <source>
        <dbReference type="EMBL" id="TMJ06902.1"/>
    </source>
</evidence>
<comment type="caution">
    <text evidence="1">The sequence shown here is derived from an EMBL/GenBank/DDBJ whole genome shotgun (WGS) entry which is preliminary data.</text>
</comment>